<keyword evidence="1" id="KW-1133">Transmembrane helix</keyword>
<evidence type="ECO:0000256" key="1">
    <source>
        <dbReference type="SAM" id="Phobius"/>
    </source>
</evidence>
<dbReference type="EMBL" id="KB206690">
    <property type="protein sequence ID" value="ELP88824.1"/>
    <property type="molecule type" value="Genomic_DNA"/>
</dbReference>
<gene>
    <name evidence="2" type="ORF">EIN_368420</name>
</gene>
<dbReference type="AlphaFoldDB" id="A0A0A1U3M2"/>
<proteinExistence type="predicted"/>
<keyword evidence="1" id="KW-0812">Transmembrane</keyword>
<evidence type="ECO:0000313" key="2">
    <source>
        <dbReference type="EMBL" id="ELP88824.1"/>
    </source>
</evidence>
<dbReference type="RefSeq" id="XP_004255595.1">
    <property type="nucleotide sequence ID" value="XM_004255547.1"/>
</dbReference>
<organism evidence="2 3">
    <name type="scientific">Entamoeba invadens IP1</name>
    <dbReference type="NCBI Taxonomy" id="370355"/>
    <lineage>
        <taxon>Eukaryota</taxon>
        <taxon>Amoebozoa</taxon>
        <taxon>Evosea</taxon>
        <taxon>Archamoebae</taxon>
        <taxon>Mastigamoebida</taxon>
        <taxon>Entamoebidae</taxon>
        <taxon>Entamoeba</taxon>
    </lineage>
</organism>
<sequence length="67" mass="7120">LNCAVVIAQFISSGIVAGIQAAWSNYLVAMIISTVCSFIAAAVSIVLYFVKTKDDDALLINPEDNNN</sequence>
<protein>
    <submittedName>
        <fullName evidence="2">Transporter major facilitator family protein</fullName>
    </submittedName>
</protein>
<keyword evidence="3" id="KW-1185">Reference proteome</keyword>
<dbReference type="GeneID" id="14887798"/>
<name>A0A0A1U3M2_ENTIV</name>
<accession>A0A0A1U3M2</accession>
<reference evidence="2 3" key="1">
    <citation type="submission" date="2012-10" db="EMBL/GenBank/DDBJ databases">
        <authorList>
            <person name="Zafar N."/>
            <person name="Inman J."/>
            <person name="Hall N."/>
            <person name="Lorenzi H."/>
            <person name="Caler E."/>
        </authorList>
    </citation>
    <scope>NUCLEOTIDE SEQUENCE [LARGE SCALE GENOMIC DNA]</scope>
    <source>
        <strain evidence="2 3">IP1</strain>
    </source>
</reference>
<dbReference type="KEGG" id="eiv:EIN_368420"/>
<feature type="non-terminal residue" evidence="2">
    <location>
        <position position="1"/>
    </location>
</feature>
<evidence type="ECO:0000313" key="3">
    <source>
        <dbReference type="Proteomes" id="UP000014680"/>
    </source>
</evidence>
<feature type="transmembrane region" description="Helical" evidence="1">
    <location>
        <begin position="27"/>
        <end position="50"/>
    </location>
</feature>
<keyword evidence="1" id="KW-0472">Membrane</keyword>
<dbReference type="Proteomes" id="UP000014680">
    <property type="component" value="Unassembled WGS sequence"/>
</dbReference>
<dbReference type="VEuPathDB" id="AmoebaDB:EIN_368420"/>